<dbReference type="PANTHER" id="PTHR14986">
    <property type="entry name" value="RURM1 PROTEIN"/>
    <property type="match status" value="1"/>
</dbReference>
<name>A0A9P8QD93_WICPI</name>
<comment type="pathway">
    <text evidence="5 6">tRNA modification; 5-methoxycarbonylmethyl-2-thiouridine-tRNA biosynthesis.</text>
</comment>
<comment type="PTM">
    <text evidence="5">C-terminal thiocarboxylation occurs in 2 steps, it is first acyl-adenylated (-COAMP) via the hesA/moeB/thiF part of UBA4, then thiocarboxylated (-COSH) via the rhodanese domain of UBA4.</text>
</comment>
<dbReference type="AlphaFoldDB" id="A0A9P8QD93"/>
<dbReference type="GO" id="GO:0032447">
    <property type="term" value="P:protein urmylation"/>
    <property type="evidence" value="ECO:0007669"/>
    <property type="project" value="UniProtKB-UniRule"/>
</dbReference>
<dbReference type="PIRSF" id="PIRSF037379">
    <property type="entry name" value="Ubiquitin-related_modifier_1"/>
    <property type="match status" value="1"/>
</dbReference>
<gene>
    <name evidence="5" type="primary">URM1</name>
    <name evidence="7" type="ORF">WICPIJ_001592</name>
</gene>
<reference evidence="7" key="1">
    <citation type="journal article" date="2021" name="Open Biol.">
        <title>Shared evolutionary footprints suggest mitochondrial oxidative damage underlies multiple complex I losses in fungi.</title>
        <authorList>
            <person name="Schikora-Tamarit M.A."/>
            <person name="Marcet-Houben M."/>
            <person name="Nosek J."/>
            <person name="Gabaldon T."/>
        </authorList>
    </citation>
    <scope>NUCLEOTIDE SEQUENCE</scope>
    <source>
        <strain evidence="7">CBS2887</strain>
    </source>
</reference>
<evidence type="ECO:0000256" key="3">
    <source>
        <dbReference type="ARBA" id="ARBA00022694"/>
    </source>
</evidence>
<comment type="caution">
    <text evidence="7">The sequence shown here is derived from an EMBL/GenBank/DDBJ whole genome shotgun (WGS) entry which is preliminary data.</text>
</comment>
<dbReference type="InterPro" id="IPR016155">
    <property type="entry name" value="Mopterin_synth/thiamin_S_b"/>
</dbReference>
<comment type="function">
    <text evidence="5">Acts as a sulfur carrier required for 2-thiolation of mcm(5)S(2)U at tRNA wobble positions of cytosolic tRNA(Lys), tRNA(Glu) and tRNA(Gln). Serves as sulfur donor in tRNA 2-thiolation reaction by being thiocarboxylated (-COSH) at its C-terminus by the MOCS3 homolog UBA4. The sulfur is then transferred to tRNA to form 2-thiolation of mcm(5)S(2)U. Prior mcm(5) tRNA modification by the elongator complex is required for 2-thiolation. Also acts as a ubiquitin-like protein (UBL) that is covalently conjugated via an isopeptide bond to lysine residues of target proteins such as AHP1. The thiocarboxylated form serves as substrate for conjugation and oxidative stress specifically induces the formation of UBL-protein conjugates.</text>
</comment>
<dbReference type="SUPFAM" id="SSF54285">
    <property type="entry name" value="MoaD/ThiS"/>
    <property type="match status" value="1"/>
</dbReference>
<keyword evidence="4 5" id="KW-0833">Ubl conjugation pathway</keyword>
<protein>
    <recommendedName>
        <fullName evidence="5 6">Ubiquitin-related modifier 1</fullName>
    </recommendedName>
</protein>
<comment type="similarity">
    <text evidence="5 6">Belongs to the URM1 family.</text>
</comment>
<evidence type="ECO:0000256" key="2">
    <source>
        <dbReference type="ARBA" id="ARBA00022499"/>
    </source>
</evidence>
<dbReference type="InterPro" id="IPR015221">
    <property type="entry name" value="Urm1"/>
</dbReference>
<keyword evidence="8" id="KW-1185">Reference proteome</keyword>
<comment type="subcellular location">
    <subcellularLocation>
        <location evidence="5 6">Cytoplasm</location>
    </subcellularLocation>
</comment>
<dbReference type="GO" id="GO:0002098">
    <property type="term" value="P:tRNA wobble uridine modification"/>
    <property type="evidence" value="ECO:0007669"/>
    <property type="project" value="UniProtKB-UniRule"/>
</dbReference>
<dbReference type="OrthoDB" id="10248987at2759"/>
<evidence type="ECO:0000256" key="6">
    <source>
        <dbReference type="RuleBase" id="RU361182"/>
    </source>
</evidence>
<evidence type="ECO:0000313" key="8">
    <source>
        <dbReference type="Proteomes" id="UP000774326"/>
    </source>
</evidence>
<proteinExistence type="inferred from homology"/>
<keyword evidence="3 5" id="KW-0819">tRNA processing</keyword>
<accession>A0A9P8QD93</accession>
<organism evidence="7 8">
    <name type="scientific">Wickerhamomyces pijperi</name>
    <name type="common">Yeast</name>
    <name type="synonym">Pichia pijperi</name>
    <dbReference type="NCBI Taxonomy" id="599730"/>
    <lineage>
        <taxon>Eukaryota</taxon>
        <taxon>Fungi</taxon>
        <taxon>Dikarya</taxon>
        <taxon>Ascomycota</taxon>
        <taxon>Saccharomycotina</taxon>
        <taxon>Saccharomycetes</taxon>
        <taxon>Phaffomycetales</taxon>
        <taxon>Wickerhamomycetaceae</taxon>
        <taxon>Wickerhamomyces</taxon>
    </lineage>
</organism>
<sequence length="103" mass="11613">MSVNIKLEFLGGLDVIFNSERYHKVTVPSTNASTPLILRDLIKYIVDNMIKDPKDIEVFIENDTIRPGILTLINDTDWELEGEEEYVLESGDVISFTSTLHGG</sequence>
<keyword evidence="1 5" id="KW-0963">Cytoplasm</keyword>
<evidence type="ECO:0000313" key="7">
    <source>
        <dbReference type="EMBL" id="KAH3687415.1"/>
    </source>
</evidence>
<dbReference type="Gene3D" id="3.10.20.30">
    <property type="match status" value="1"/>
</dbReference>
<dbReference type="HAMAP" id="MF_03048">
    <property type="entry name" value="Urm1"/>
    <property type="match status" value="1"/>
</dbReference>
<dbReference type="InterPro" id="IPR012675">
    <property type="entry name" value="Beta-grasp_dom_sf"/>
</dbReference>
<dbReference type="Pfam" id="PF09138">
    <property type="entry name" value="Urm1"/>
    <property type="match status" value="1"/>
</dbReference>
<evidence type="ECO:0000256" key="1">
    <source>
        <dbReference type="ARBA" id="ARBA00022490"/>
    </source>
</evidence>
<dbReference type="Proteomes" id="UP000774326">
    <property type="component" value="Unassembled WGS sequence"/>
</dbReference>
<evidence type="ECO:0000256" key="5">
    <source>
        <dbReference type="HAMAP-Rule" id="MF_03048"/>
    </source>
</evidence>
<evidence type="ECO:0000256" key="4">
    <source>
        <dbReference type="ARBA" id="ARBA00022786"/>
    </source>
</evidence>
<dbReference type="EMBL" id="JAEUBG010000845">
    <property type="protein sequence ID" value="KAH3687415.1"/>
    <property type="molecule type" value="Genomic_DNA"/>
</dbReference>
<feature type="modified residue" description="1-thioglycine" evidence="5">
    <location>
        <position position="103"/>
    </location>
</feature>
<feature type="cross-link" description="Glycyl lysine isopeptide (Gly-Lys) (interchain with K-? in acceptor proteins)" evidence="5">
    <location>
        <position position="103"/>
    </location>
</feature>
<dbReference type="CDD" id="cd01764">
    <property type="entry name" value="Ubl_Urm1"/>
    <property type="match status" value="1"/>
</dbReference>
<dbReference type="GO" id="GO:0034227">
    <property type="term" value="P:tRNA thio-modification"/>
    <property type="evidence" value="ECO:0007669"/>
    <property type="project" value="UniProtKB-UniRule"/>
</dbReference>
<dbReference type="GO" id="GO:0005829">
    <property type="term" value="C:cytosol"/>
    <property type="evidence" value="ECO:0007669"/>
    <property type="project" value="UniProtKB-UniRule"/>
</dbReference>
<reference evidence="7" key="2">
    <citation type="submission" date="2021-01" db="EMBL/GenBank/DDBJ databases">
        <authorList>
            <person name="Schikora-Tamarit M.A."/>
        </authorList>
    </citation>
    <scope>NUCLEOTIDE SEQUENCE</scope>
    <source>
        <strain evidence="7">CBS2887</strain>
    </source>
</reference>
<keyword evidence="2 5" id="KW-1017">Isopeptide bond</keyword>